<proteinExistence type="predicted"/>
<sequence length="596" mass="67522">MITVNREENVPNTAGYGSRGILNDCPQEFARNLVDEYAQQRRTTIQLVDELTLYGSRERQPPFRVVLVVMDVPKSHSALFQLRLRLRHSNNIERPKLKREDHFEHPTHAHSYKFTTNPLDMDKEYLAWLGASMGRRIGKVALLLGEGAFELADQLLDGLQFSKMKFRTRMLSNTAANQMLAMVEASNVETITLKSFKAADDCDTVQLLKDLSSSVRAIHIVQEMLIQEVMPIYLELVMSIGLRLFWQCLRTNSKNCGSKINDSRRICLLQRLPLLGKSVWFKATCEAYAIGLNESINDHWLTTLIISHLPHSQNPNIDSISDSVSSIQLVHDQSPFEGFPREMTWMIFDYTNESLHCWNKTMNNPSPSYPATTRQSLLDWATASVDVSTSGRITSYKFTTNPLDMDKEYLAWLGASMGRRLPLIGKSVWFKATCEAYAIGLNESINDHWVLEMQLNIDSISDCVSSIQLVHDQSPNNPSPSYPATTRQSLLDWATASVDVSTILDGNELEKLIYRTDELSDATASFLTHAVGANKVEYISLKISHVSCNAYENGLDFIAKEYSVKADRIDFHYGLFPVVKIKHSSRENEEIGFYLA</sequence>
<accession>A0A2A6BI05</accession>
<accession>A0A8R1UCX3</accession>
<reference evidence="1" key="2">
    <citation type="submission" date="2022-06" db="UniProtKB">
        <authorList>
            <consortium name="EnsemblMetazoa"/>
        </authorList>
    </citation>
    <scope>IDENTIFICATION</scope>
    <source>
        <strain evidence="1">PS312</strain>
    </source>
</reference>
<dbReference type="EnsemblMetazoa" id="PPA16576.1">
    <property type="protein sequence ID" value="PPA16576.1"/>
    <property type="gene ID" value="WBGene00106130"/>
</dbReference>
<dbReference type="AlphaFoldDB" id="A0A2A6BI05"/>
<gene>
    <name evidence="1" type="primary">WBGene00106130</name>
</gene>
<name>A0A2A6BI05_PRIPA</name>
<evidence type="ECO:0000313" key="2">
    <source>
        <dbReference type="Proteomes" id="UP000005239"/>
    </source>
</evidence>
<reference evidence="2" key="1">
    <citation type="journal article" date="2008" name="Nat. Genet.">
        <title>The Pristionchus pacificus genome provides a unique perspective on nematode lifestyle and parasitism.</title>
        <authorList>
            <person name="Dieterich C."/>
            <person name="Clifton S.W."/>
            <person name="Schuster L.N."/>
            <person name="Chinwalla A."/>
            <person name="Delehaunty K."/>
            <person name="Dinkelacker I."/>
            <person name="Fulton L."/>
            <person name="Fulton R."/>
            <person name="Godfrey J."/>
            <person name="Minx P."/>
            <person name="Mitreva M."/>
            <person name="Roeseler W."/>
            <person name="Tian H."/>
            <person name="Witte H."/>
            <person name="Yang S.P."/>
            <person name="Wilson R.K."/>
            <person name="Sommer R.J."/>
        </authorList>
    </citation>
    <scope>NUCLEOTIDE SEQUENCE [LARGE SCALE GENOMIC DNA]</scope>
    <source>
        <strain evidence="2">PS312</strain>
    </source>
</reference>
<evidence type="ECO:0000313" key="1">
    <source>
        <dbReference type="EnsemblMetazoa" id="PPA16576.1"/>
    </source>
</evidence>
<dbReference type="Proteomes" id="UP000005239">
    <property type="component" value="Unassembled WGS sequence"/>
</dbReference>
<protein>
    <submittedName>
        <fullName evidence="1">Uncharacterized protein</fullName>
    </submittedName>
</protein>
<organism evidence="1 2">
    <name type="scientific">Pristionchus pacificus</name>
    <name type="common">Parasitic nematode worm</name>
    <dbReference type="NCBI Taxonomy" id="54126"/>
    <lineage>
        <taxon>Eukaryota</taxon>
        <taxon>Metazoa</taxon>
        <taxon>Ecdysozoa</taxon>
        <taxon>Nematoda</taxon>
        <taxon>Chromadorea</taxon>
        <taxon>Rhabditida</taxon>
        <taxon>Rhabditina</taxon>
        <taxon>Diplogasteromorpha</taxon>
        <taxon>Diplogasteroidea</taxon>
        <taxon>Neodiplogasteridae</taxon>
        <taxon>Pristionchus</taxon>
    </lineage>
</organism>
<keyword evidence="2" id="KW-1185">Reference proteome</keyword>